<protein>
    <recommendedName>
        <fullName evidence="1">DUF4097 domain-containing protein</fullName>
    </recommendedName>
</protein>
<dbReference type="Proteomes" id="UP000306509">
    <property type="component" value="Unassembled WGS sequence"/>
</dbReference>
<dbReference type="RefSeq" id="WP_138003009.1">
    <property type="nucleotide sequence ID" value="NZ_QGQD01000063.1"/>
</dbReference>
<feature type="domain" description="DUF4097" evidence="1">
    <location>
        <begin position="265"/>
        <end position="359"/>
    </location>
</feature>
<evidence type="ECO:0000259" key="1">
    <source>
        <dbReference type="Pfam" id="PF13349"/>
    </source>
</evidence>
<accession>A0A4U8QD07</accession>
<dbReference type="PANTHER" id="PTHR34094:SF1">
    <property type="entry name" value="PROTEIN FAM185A"/>
    <property type="match status" value="1"/>
</dbReference>
<feature type="domain" description="DUF4097" evidence="1">
    <location>
        <begin position="61"/>
        <end position="207"/>
    </location>
</feature>
<dbReference type="AlphaFoldDB" id="A0A4U8QD07"/>
<dbReference type="EMBL" id="QGQD01000063">
    <property type="protein sequence ID" value="TLC99855.1"/>
    <property type="molecule type" value="Genomic_DNA"/>
</dbReference>
<evidence type="ECO:0000313" key="3">
    <source>
        <dbReference type="Proteomes" id="UP000306509"/>
    </source>
</evidence>
<organism evidence="2 3">
    <name type="scientific">Robinsoniella peoriensis</name>
    <dbReference type="NCBI Taxonomy" id="180332"/>
    <lineage>
        <taxon>Bacteria</taxon>
        <taxon>Bacillati</taxon>
        <taxon>Bacillota</taxon>
        <taxon>Clostridia</taxon>
        <taxon>Lachnospirales</taxon>
        <taxon>Lachnospiraceae</taxon>
        <taxon>Robinsoniella</taxon>
    </lineage>
</organism>
<comment type="caution">
    <text evidence="2">The sequence shown here is derived from an EMBL/GenBank/DDBJ whole genome shotgun (WGS) entry which is preliminary data.</text>
</comment>
<dbReference type="PANTHER" id="PTHR34094">
    <property type="match status" value="1"/>
</dbReference>
<dbReference type="STRING" id="180332.GCA_000797495_00699"/>
<reference evidence="2 3" key="1">
    <citation type="journal article" date="2019" name="Anaerobe">
        <title>Detection of Robinsoniella peoriensis in multiple bone samples of a trauma patient.</title>
        <authorList>
            <person name="Schrottner P."/>
            <person name="Hartwich K."/>
            <person name="Bunk B."/>
            <person name="Schober I."/>
            <person name="Helbig S."/>
            <person name="Rudolph W.W."/>
            <person name="Gunzer F."/>
        </authorList>
    </citation>
    <scope>NUCLEOTIDE SEQUENCE [LARGE SCALE GENOMIC DNA]</scope>
    <source>
        <strain evidence="2 3">DSM 106044</strain>
    </source>
</reference>
<gene>
    <name evidence="2" type="ORF">DSM106044_03287</name>
</gene>
<evidence type="ECO:0000313" key="2">
    <source>
        <dbReference type="EMBL" id="TLC99855.1"/>
    </source>
</evidence>
<dbReference type="InterPro" id="IPR025164">
    <property type="entry name" value="Toastrack_DUF4097"/>
</dbReference>
<keyword evidence="3" id="KW-1185">Reference proteome</keyword>
<sequence>MKKYQKVLLITAGCLTLAGGIVMVTGLALGGSLGLRLTSEGIYTGNDQGKYIEETKSLKDIKNLEISAGYGNIYIEQGDSFRLEYGYDDMFAKPEYKADNGKVSFNLKSVHQNGISLIGIGNFANQKKEDYIKLILPKGIELDQLKVRSDYGELSLNQADIKNLILEGDSGNINITNVNMDELSLNLDYGKLEMENCVVPELKIDNDTSSGDLELKNITAKNVKISTDYGNVTVDQMKADQVEIMNNNGSVDLRNMEGNTKNKRMNLLTVNGEYGAIGLRNVKTNSLNIESDYGTVKGTDITAVKNNIRQENGKCSIDNLNTSDTNIKNEYGDVDLTLAKSEKEYDFYLDTDDGEVSINGEHYGDDYTRDNGKDKQIRVSVEYNARISISAEE</sequence>
<dbReference type="Pfam" id="PF13349">
    <property type="entry name" value="DUF4097"/>
    <property type="match status" value="2"/>
</dbReference>
<name>A0A4U8QD07_9FIRM</name>
<proteinExistence type="predicted"/>
<dbReference type="Gene3D" id="2.160.20.120">
    <property type="match status" value="1"/>
</dbReference>